<sequence>MFLEVIGAIVAILFINVAWTYITALNRAASLRKLNPELLIRTIYFHVASPIRILDVSSELPISIYYQRTVQLTPIRTISQLIPKWVPSRIGSMNIFMYNFRSSSPENKGSNVLAIVDNKGINVLVADPLIAHDIMVNRYKELGKPTENKSLNLFGPSVVSTEGEVWRRHRRVTAPSFSEKNNALVHEAAVRVAREMFCAWEEHSTDTEEFTVQASQDVMQFALSVISSAGFGKDLPWGDDDDSLLTGNHTMSFKTAMQTVVSSLTLYLALPSIVFSLPLKPLLKARVARKEFSDYLDEMIDEAKHESNSESHNLLQALVKASLSTEKDGLSHEELRGNAFIFIFAGHETTASALAYSLALLAIHPEIQENLHNESVRVLGGRNEPDYSDFQKLTYALAVMSEALRLYSIVSGLPKCNGEKSTTIGNYVFPPNTTFHILQQSIQNSSEVWGEDVDKFRPERFLELGQPASTKTGWLPFSEGPRACVGKKFAQVESVALLTLISLKYKFKLPDGVSKETVCETNGLFMNKPDQPVRLMFMRR</sequence>
<evidence type="ECO:0000256" key="11">
    <source>
        <dbReference type="SAM" id="Phobius"/>
    </source>
</evidence>
<dbReference type="PANTHER" id="PTHR24282:SF211">
    <property type="entry name" value="CYTOCHROME P450-RELATED"/>
    <property type="match status" value="1"/>
</dbReference>
<protein>
    <submittedName>
        <fullName evidence="12">Cytochrome P450</fullName>
    </submittedName>
</protein>
<keyword evidence="7 9" id="KW-0408">Iron</keyword>
<keyword evidence="13" id="KW-1185">Reference proteome</keyword>
<dbReference type="PROSITE" id="PS00086">
    <property type="entry name" value="CYTOCHROME_P450"/>
    <property type="match status" value="1"/>
</dbReference>
<keyword evidence="4 9" id="KW-0479">Metal-binding</keyword>
<dbReference type="Pfam" id="PF00067">
    <property type="entry name" value="p450"/>
    <property type="match status" value="1"/>
</dbReference>
<dbReference type="Proteomes" id="UP000193642">
    <property type="component" value="Unassembled WGS sequence"/>
</dbReference>
<evidence type="ECO:0000256" key="8">
    <source>
        <dbReference type="ARBA" id="ARBA00023136"/>
    </source>
</evidence>
<dbReference type="OrthoDB" id="1470350at2759"/>
<evidence type="ECO:0000313" key="12">
    <source>
        <dbReference type="EMBL" id="ORY24801.1"/>
    </source>
</evidence>
<dbReference type="GO" id="GO:0020037">
    <property type="term" value="F:heme binding"/>
    <property type="evidence" value="ECO:0007669"/>
    <property type="project" value="InterPro"/>
</dbReference>
<keyword evidence="5 11" id="KW-1133">Transmembrane helix</keyword>
<dbReference type="STRING" id="329046.A0A1Y2AQH9"/>
<feature type="transmembrane region" description="Helical" evidence="11">
    <location>
        <begin position="6"/>
        <end position="25"/>
    </location>
</feature>
<dbReference type="InterPro" id="IPR050665">
    <property type="entry name" value="Cytochrome_P450_Monooxygen"/>
</dbReference>
<dbReference type="InterPro" id="IPR017972">
    <property type="entry name" value="Cyt_P450_CS"/>
</dbReference>
<evidence type="ECO:0000256" key="7">
    <source>
        <dbReference type="ARBA" id="ARBA00023004"/>
    </source>
</evidence>
<evidence type="ECO:0000256" key="2">
    <source>
        <dbReference type="ARBA" id="ARBA00022617"/>
    </source>
</evidence>
<name>A0A1Y2AQH9_9FUNG</name>
<dbReference type="SUPFAM" id="SSF48264">
    <property type="entry name" value="Cytochrome P450"/>
    <property type="match status" value="1"/>
</dbReference>
<reference evidence="12 13" key="1">
    <citation type="submission" date="2016-07" db="EMBL/GenBank/DDBJ databases">
        <title>Pervasive Adenine N6-methylation of Active Genes in Fungi.</title>
        <authorList>
            <consortium name="DOE Joint Genome Institute"/>
            <person name="Mondo S.J."/>
            <person name="Dannebaum R.O."/>
            <person name="Kuo R.C."/>
            <person name="Labutti K."/>
            <person name="Haridas S."/>
            <person name="Kuo A."/>
            <person name="Salamov A."/>
            <person name="Ahrendt S.R."/>
            <person name="Lipzen A."/>
            <person name="Sullivan W."/>
            <person name="Andreopoulos W.B."/>
            <person name="Clum A."/>
            <person name="Lindquist E."/>
            <person name="Daum C."/>
            <person name="Ramamoorthy G.K."/>
            <person name="Gryganskyi A."/>
            <person name="Culley D."/>
            <person name="Magnuson J.K."/>
            <person name="James T.Y."/>
            <person name="O'Malley M.A."/>
            <person name="Stajich J.E."/>
            <person name="Spatafora J.W."/>
            <person name="Visel A."/>
            <person name="Grigoriev I.V."/>
        </authorList>
    </citation>
    <scope>NUCLEOTIDE SEQUENCE [LARGE SCALE GENOMIC DNA]</scope>
    <source>
        <strain evidence="12 13">JEL800</strain>
    </source>
</reference>
<gene>
    <name evidence="12" type="ORF">BCR33DRAFT_860101</name>
</gene>
<dbReference type="PRINTS" id="PR00463">
    <property type="entry name" value="EP450I"/>
</dbReference>
<dbReference type="GO" id="GO:0005506">
    <property type="term" value="F:iron ion binding"/>
    <property type="evidence" value="ECO:0007669"/>
    <property type="project" value="InterPro"/>
</dbReference>
<dbReference type="PANTHER" id="PTHR24282">
    <property type="entry name" value="CYTOCHROME P450 FAMILY MEMBER"/>
    <property type="match status" value="1"/>
</dbReference>
<evidence type="ECO:0000313" key="13">
    <source>
        <dbReference type="Proteomes" id="UP000193642"/>
    </source>
</evidence>
<comment type="cofactor">
    <cofactor evidence="9">
        <name>heme</name>
        <dbReference type="ChEBI" id="CHEBI:30413"/>
    </cofactor>
</comment>
<dbReference type="PRINTS" id="PR00385">
    <property type="entry name" value="P450"/>
</dbReference>
<dbReference type="InterPro" id="IPR036396">
    <property type="entry name" value="Cyt_P450_sf"/>
</dbReference>
<dbReference type="GO" id="GO:0016705">
    <property type="term" value="F:oxidoreductase activity, acting on paired donors, with incorporation or reduction of molecular oxygen"/>
    <property type="evidence" value="ECO:0007669"/>
    <property type="project" value="InterPro"/>
</dbReference>
<keyword evidence="2 9" id="KW-0349">Heme</keyword>
<evidence type="ECO:0000256" key="3">
    <source>
        <dbReference type="ARBA" id="ARBA00022692"/>
    </source>
</evidence>
<evidence type="ECO:0000256" key="5">
    <source>
        <dbReference type="ARBA" id="ARBA00022989"/>
    </source>
</evidence>
<keyword evidence="3 11" id="KW-0812">Transmembrane</keyword>
<dbReference type="AlphaFoldDB" id="A0A1Y2AQH9"/>
<feature type="binding site" description="axial binding residue" evidence="9">
    <location>
        <position position="484"/>
    </location>
    <ligand>
        <name>heme</name>
        <dbReference type="ChEBI" id="CHEBI:30413"/>
    </ligand>
    <ligandPart>
        <name>Fe</name>
        <dbReference type="ChEBI" id="CHEBI:18248"/>
    </ligandPart>
</feature>
<keyword evidence="8 11" id="KW-0472">Membrane</keyword>
<evidence type="ECO:0000256" key="6">
    <source>
        <dbReference type="ARBA" id="ARBA00023002"/>
    </source>
</evidence>
<dbReference type="EMBL" id="MCGO01000138">
    <property type="protein sequence ID" value="ORY24801.1"/>
    <property type="molecule type" value="Genomic_DNA"/>
</dbReference>
<evidence type="ECO:0000256" key="9">
    <source>
        <dbReference type="PIRSR" id="PIRSR602401-1"/>
    </source>
</evidence>
<keyword evidence="10" id="KW-0503">Monooxygenase</keyword>
<dbReference type="InterPro" id="IPR001128">
    <property type="entry name" value="Cyt_P450"/>
</dbReference>
<dbReference type="GO" id="GO:0004497">
    <property type="term" value="F:monooxygenase activity"/>
    <property type="evidence" value="ECO:0007669"/>
    <property type="project" value="UniProtKB-KW"/>
</dbReference>
<proteinExistence type="inferred from homology"/>
<evidence type="ECO:0000256" key="1">
    <source>
        <dbReference type="ARBA" id="ARBA00004370"/>
    </source>
</evidence>
<keyword evidence="6 10" id="KW-0560">Oxidoreductase</keyword>
<comment type="similarity">
    <text evidence="10">Belongs to the cytochrome P450 family.</text>
</comment>
<dbReference type="GO" id="GO:0016020">
    <property type="term" value="C:membrane"/>
    <property type="evidence" value="ECO:0007669"/>
    <property type="project" value="UniProtKB-SubCell"/>
</dbReference>
<dbReference type="InterPro" id="IPR002401">
    <property type="entry name" value="Cyt_P450_E_grp-I"/>
</dbReference>
<dbReference type="Gene3D" id="1.10.630.10">
    <property type="entry name" value="Cytochrome P450"/>
    <property type="match status" value="1"/>
</dbReference>
<organism evidence="12 13">
    <name type="scientific">Rhizoclosmatium globosum</name>
    <dbReference type="NCBI Taxonomy" id="329046"/>
    <lineage>
        <taxon>Eukaryota</taxon>
        <taxon>Fungi</taxon>
        <taxon>Fungi incertae sedis</taxon>
        <taxon>Chytridiomycota</taxon>
        <taxon>Chytridiomycota incertae sedis</taxon>
        <taxon>Chytridiomycetes</taxon>
        <taxon>Chytridiales</taxon>
        <taxon>Chytriomycetaceae</taxon>
        <taxon>Rhizoclosmatium</taxon>
    </lineage>
</organism>
<accession>A0A1Y2AQH9</accession>
<evidence type="ECO:0000256" key="10">
    <source>
        <dbReference type="RuleBase" id="RU000461"/>
    </source>
</evidence>
<evidence type="ECO:0000256" key="4">
    <source>
        <dbReference type="ARBA" id="ARBA00022723"/>
    </source>
</evidence>
<comment type="caution">
    <text evidence="12">The sequence shown here is derived from an EMBL/GenBank/DDBJ whole genome shotgun (WGS) entry which is preliminary data.</text>
</comment>
<comment type="subcellular location">
    <subcellularLocation>
        <location evidence="1">Membrane</location>
    </subcellularLocation>
</comment>